<dbReference type="RefSeq" id="WP_188558483.1">
    <property type="nucleotide sequence ID" value="NZ_BMGS01000007.1"/>
</dbReference>
<dbReference type="InterPro" id="IPR003594">
    <property type="entry name" value="HATPase_dom"/>
</dbReference>
<reference evidence="8" key="1">
    <citation type="journal article" date="2019" name="Int. J. Syst. Evol. Microbiol.">
        <title>The Global Catalogue of Microorganisms (GCM) 10K type strain sequencing project: providing services to taxonomists for standard genome sequencing and annotation.</title>
        <authorList>
            <consortium name="The Broad Institute Genomics Platform"/>
            <consortium name="The Broad Institute Genome Sequencing Center for Infectious Disease"/>
            <person name="Wu L."/>
            <person name="Ma J."/>
        </authorList>
    </citation>
    <scope>NUCLEOTIDE SEQUENCE [LARGE SCALE GENOMIC DNA]</scope>
    <source>
        <strain evidence="8">CGMCC 1.12990</strain>
    </source>
</reference>
<feature type="coiled-coil region" evidence="4">
    <location>
        <begin position="345"/>
        <end position="426"/>
    </location>
</feature>
<gene>
    <name evidence="7" type="ORF">GCM10011378_28040</name>
</gene>
<dbReference type="InterPro" id="IPR036890">
    <property type="entry name" value="HATPase_C_sf"/>
</dbReference>
<evidence type="ECO:0000256" key="1">
    <source>
        <dbReference type="ARBA" id="ARBA00000085"/>
    </source>
</evidence>
<dbReference type="EC" id="2.7.13.3" evidence="2"/>
<evidence type="ECO:0000256" key="4">
    <source>
        <dbReference type="SAM" id="Coils"/>
    </source>
</evidence>
<dbReference type="InterPro" id="IPR004358">
    <property type="entry name" value="Sig_transdc_His_kin-like_C"/>
</dbReference>
<proteinExistence type="predicted"/>
<dbReference type="Gene3D" id="3.30.565.10">
    <property type="entry name" value="Histidine kinase-like ATPase, C-terminal domain"/>
    <property type="match status" value="1"/>
</dbReference>
<dbReference type="Pfam" id="PF13424">
    <property type="entry name" value="TPR_12"/>
    <property type="match status" value="1"/>
</dbReference>
<dbReference type="PANTHER" id="PTHR43065">
    <property type="entry name" value="SENSOR HISTIDINE KINASE"/>
    <property type="match status" value="1"/>
</dbReference>
<dbReference type="PRINTS" id="PR00344">
    <property type="entry name" value="BCTRLSENSOR"/>
</dbReference>
<keyword evidence="5" id="KW-0732">Signal</keyword>
<name>A0ABQ1X0N7_9BACT</name>
<dbReference type="EMBL" id="BMGS01000007">
    <property type="protein sequence ID" value="GGG50292.1"/>
    <property type="molecule type" value="Genomic_DNA"/>
</dbReference>
<evidence type="ECO:0000313" key="7">
    <source>
        <dbReference type="EMBL" id="GGG50292.1"/>
    </source>
</evidence>
<sequence>MIQRVLGVLLGLLLLLTGPAAWAQSPQTRALHQALRRAPTDTARVLLLADLAATYRYSRFDSVQWYARQGLDLARRIGYHKGEGRCLSRIALLLGERGNLPQALRVDLQALRLNEASHDLEGTARTLNQTGLLYFALDDYHPSLTYFFRARQLYQQARTQDTSQLISVLTNLGASYEGLRRYDSAAFFLNQAWQLTQHAPSVHQSCWGNPAPYVLRELGLLQVAQGHPDEALAFYRRSIRASIPENDHRSACRSYQYMAELYRARHQPDSSIYYARKALRLGQQLPFVVGIVRNSKLLTAIFEGRQQPDSTLKYMRLLLTAQDSLYNPRRIKQLDAIGFAEQQRLRELEEERNQLEGHVRTAALLAGVGVLLLISLLLGRSNRQQQQANRRLQDLNEQVTHQTKELTAQRDNLARTLQELKIAQSQLVLREKMASLGELMAGVAHEIQTPVSSVRKFAASSAELCTELRQEISNSVPPSHDQEVLDEMLQNLLQNQTRILQYAQRADSIVRGMLEYSQDGTSPRQLTELNALAEEYLRLAYHDLRAKNRYFNAALTLRLDPAVGSVQIVRQDVGRALVGIFSAALLAVLQRQAGAEPEEGYVPQVELRTRRVASSVEILVRDNGPGLSEEALATLFQRFPGPDTAADLGLPLSYDLITKGQGGQLTVSSVLSQGTEYRITLPLPAYTAA</sequence>
<evidence type="ECO:0000256" key="5">
    <source>
        <dbReference type="SAM" id="SignalP"/>
    </source>
</evidence>
<comment type="catalytic activity">
    <reaction evidence="1">
        <text>ATP + protein L-histidine = ADP + protein N-phospho-L-histidine.</text>
        <dbReference type="EC" id="2.7.13.3"/>
    </reaction>
</comment>
<evidence type="ECO:0000313" key="8">
    <source>
        <dbReference type="Proteomes" id="UP000601361"/>
    </source>
</evidence>
<dbReference type="SUPFAM" id="SSF47384">
    <property type="entry name" value="Homodimeric domain of signal transducing histidine kinase"/>
    <property type="match status" value="1"/>
</dbReference>
<dbReference type="SMART" id="SM00028">
    <property type="entry name" value="TPR"/>
    <property type="match status" value="5"/>
</dbReference>
<dbReference type="PROSITE" id="PS50109">
    <property type="entry name" value="HIS_KIN"/>
    <property type="match status" value="1"/>
</dbReference>
<dbReference type="InterPro" id="IPR003661">
    <property type="entry name" value="HisK_dim/P_dom"/>
</dbReference>
<keyword evidence="4" id="KW-0175">Coiled coil</keyword>
<dbReference type="SUPFAM" id="SSF48452">
    <property type="entry name" value="TPR-like"/>
    <property type="match status" value="1"/>
</dbReference>
<evidence type="ECO:0000256" key="3">
    <source>
        <dbReference type="ARBA" id="ARBA00022553"/>
    </source>
</evidence>
<evidence type="ECO:0000259" key="6">
    <source>
        <dbReference type="PROSITE" id="PS50109"/>
    </source>
</evidence>
<dbReference type="SUPFAM" id="SSF55874">
    <property type="entry name" value="ATPase domain of HSP90 chaperone/DNA topoisomerase II/histidine kinase"/>
    <property type="match status" value="1"/>
</dbReference>
<comment type="caution">
    <text evidence="7">The sequence shown here is derived from an EMBL/GenBank/DDBJ whole genome shotgun (WGS) entry which is preliminary data.</text>
</comment>
<feature type="chain" id="PRO_5046930614" description="histidine kinase" evidence="5">
    <location>
        <begin position="24"/>
        <end position="689"/>
    </location>
</feature>
<dbReference type="InterPro" id="IPR036097">
    <property type="entry name" value="HisK_dim/P_sf"/>
</dbReference>
<dbReference type="InterPro" id="IPR011990">
    <property type="entry name" value="TPR-like_helical_dom_sf"/>
</dbReference>
<dbReference type="Pfam" id="PF02518">
    <property type="entry name" value="HATPase_c"/>
    <property type="match status" value="1"/>
</dbReference>
<dbReference type="PANTHER" id="PTHR43065:SF42">
    <property type="entry name" value="TWO-COMPONENT SENSOR PPRA"/>
    <property type="match status" value="1"/>
</dbReference>
<dbReference type="InterPro" id="IPR019734">
    <property type="entry name" value="TPR_rpt"/>
</dbReference>
<dbReference type="InterPro" id="IPR005467">
    <property type="entry name" value="His_kinase_dom"/>
</dbReference>
<dbReference type="Gene3D" id="1.10.287.130">
    <property type="match status" value="1"/>
</dbReference>
<dbReference type="Proteomes" id="UP000601361">
    <property type="component" value="Unassembled WGS sequence"/>
</dbReference>
<evidence type="ECO:0000256" key="2">
    <source>
        <dbReference type="ARBA" id="ARBA00012438"/>
    </source>
</evidence>
<keyword evidence="8" id="KW-1185">Reference proteome</keyword>
<feature type="signal peptide" evidence="5">
    <location>
        <begin position="1"/>
        <end position="23"/>
    </location>
</feature>
<keyword evidence="3" id="KW-0597">Phosphoprotein</keyword>
<protein>
    <recommendedName>
        <fullName evidence="2">histidine kinase</fullName>
        <ecNumber evidence="2">2.7.13.3</ecNumber>
    </recommendedName>
</protein>
<dbReference type="CDD" id="cd00082">
    <property type="entry name" value="HisKA"/>
    <property type="match status" value="1"/>
</dbReference>
<organism evidence="7 8">
    <name type="scientific">Hymenobacter glacieicola</name>
    <dbReference type="NCBI Taxonomy" id="1562124"/>
    <lineage>
        <taxon>Bacteria</taxon>
        <taxon>Pseudomonadati</taxon>
        <taxon>Bacteroidota</taxon>
        <taxon>Cytophagia</taxon>
        <taxon>Cytophagales</taxon>
        <taxon>Hymenobacteraceae</taxon>
        <taxon>Hymenobacter</taxon>
    </lineage>
</organism>
<accession>A0ABQ1X0N7</accession>
<dbReference type="Gene3D" id="1.25.40.10">
    <property type="entry name" value="Tetratricopeptide repeat domain"/>
    <property type="match status" value="2"/>
</dbReference>
<feature type="domain" description="Histidine kinase" evidence="6">
    <location>
        <begin position="442"/>
        <end position="685"/>
    </location>
</feature>